<dbReference type="KEGG" id="shyd:CJD35_22255"/>
<dbReference type="EMBL" id="CP022751">
    <property type="protein sequence ID" value="ASY47193.1"/>
    <property type="molecule type" value="Genomic_DNA"/>
</dbReference>
<evidence type="ECO:0000313" key="1">
    <source>
        <dbReference type="EMBL" id="ASY47193.1"/>
    </source>
</evidence>
<dbReference type="Proteomes" id="UP000217141">
    <property type="component" value="Plasmid p5"/>
</dbReference>
<name>A0A249N0P1_SPHXE</name>
<geneLocation type="plasmid" evidence="1 2">
    <name>p5</name>
</geneLocation>
<dbReference type="AlphaFoldDB" id="A0A249N0P1"/>
<gene>
    <name evidence="1" type="ORF">CJD35_22255</name>
</gene>
<reference evidence="1 2" key="1">
    <citation type="submission" date="2017-08" db="EMBL/GenBank/DDBJ databases">
        <title>Whole Genome Sequence of Sphingobium hydrophobicum C1: Insights into Adaption to the Electronic-waste Contaminated Sediment.</title>
        <authorList>
            <person name="Song D."/>
            <person name="Chen X."/>
            <person name="Xu M."/>
        </authorList>
    </citation>
    <scope>NUCLEOTIDE SEQUENCE [LARGE SCALE GENOMIC DNA]</scope>
    <source>
        <strain evidence="1 2">C1</strain>
        <plasmid evidence="1 2">p5</plasmid>
    </source>
</reference>
<proteinExistence type="predicted"/>
<protein>
    <submittedName>
        <fullName evidence="1">Uncharacterized protein</fullName>
    </submittedName>
</protein>
<accession>A0A249N0P1</accession>
<keyword evidence="1" id="KW-0614">Plasmid</keyword>
<dbReference type="RefSeq" id="WP_095687619.1">
    <property type="nucleotide sequence ID" value="NZ_CP022751.1"/>
</dbReference>
<organism evidence="1 2">
    <name type="scientific">Sphingobium xenophagum</name>
    <dbReference type="NCBI Taxonomy" id="121428"/>
    <lineage>
        <taxon>Bacteria</taxon>
        <taxon>Pseudomonadati</taxon>
        <taxon>Pseudomonadota</taxon>
        <taxon>Alphaproteobacteria</taxon>
        <taxon>Sphingomonadales</taxon>
        <taxon>Sphingomonadaceae</taxon>
        <taxon>Sphingobium</taxon>
    </lineage>
</organism>
<sequence length="89" mass="9988">MIVIEKAARALCRTQGQDDAALVDGNPAWRVYVPHVMTVLAAIHEPSQVMKEVGAEIVRHVREGESDYAHQSDAANVWRFMIDAMRRDS</sequence>
<evidence type="ECO:0000313" key="2">
    <source>
        <dbReference type="Proteomes" id="UP000217141"/>
    </source>
</evidence>